<evidence type="ECO:0000313" key="3">
    <source>
        <dbReference type="Proteomes" id="UP000220922"/>
    </source>
</evidence>
<dbReference type="Proteomes" id="UP000220922">
    <property type="component" value="Unassembled WGS sequence"/>
</dbReference>
<feature type="compositionally biased region" description="Pro residues" evidence="1">
    <location>
        <begin position="25"/>
        <end position="42"/>
    </location>
</feature>
<evidence type="ECO:0000313" key="2">
    <source>
        <dbReference type="EMBL" id="PDV96805.1"/>
    </source>
</evidence>
<reference evidence="2 3" key="1">
    <citation type="submission" date="2016-05" db="EMBL/GenBank/DDBJ databases">
        <authorList>
            <person name="Lavstsen T."/>
            <person name="Jespersen J.S."/>
        </authorList>
    </citation>
    <scope>NUCLEOTIDE SEQUENCE [LARGE SCALE GENOMIC DNA]</scope>
    <source>
        <strain evidence="2 3">B7-9</strain>
    </source>
</reference>
<proteinExistence type="predicted"/>
<keyword evidence="3" id="KW-1185">Reference proteome</keyword>
<dbReference type="AlphaFoldDB" id="A0A2H3KGD9"/>
<gene>
    <name evidence="2" type="ORF">A9Q02_05875</name>
</gene>
<name>A0A2H3KGD9_9CHLR</name>
<dbReference type="EMBL" id="LYXE01000182">
    <property type="protein sequence ID" value="PDV96805.1"/>
    <property type="molecule type" value="Genomic_DNA"/>
</dbReference>
<organism evidence="2 3">
    <name type="scientific">Candidatus Chloroploca asiatica</name>
    <dbReference type="NCBI Taxonomy" id="1506545"/>
    <lineage>
        <taxon>Bacteria</taxon>
        <taxon>Bacillati</taxon>
        <taxon>Chloroflexota</taxon>
        <taxon>Chloroflexia</taxon>
        <taxon>Chloroflexales</taxon>
        <taxon>Chloroflexineae</taxon>
        <taxon>Oscillochloridaceae</taxon>
        <taxon>Candidatus Chloroploca</taxon>
    </lineage>
</organism>
<accession>A0A2H3KGD9</accession>
<evidence type="ECO:0000256" key="1">
    <source>
        <dbReference type="SAM" id="MobiDB-lite"/>
    </source>
</evidence>
<protein>
    <submittedName>
        <fullName evidence="2">Uncharacterized protein</fullName>
    </submittedName>
</protein>
<sequence length="141" mass="15033">MPTIVAPEPATGTPIPEALPVPEATLPPQPRATPVPVPPTAPPVTGEAPAELLERLLADVIARTGAERDEIVVVRDEAVVWPDGSLGCPEPGMMYTQALVEGYHVVFDVAGVFYDYRVDSRDAFRLCENPVGEPPTVAPTR</sequence>
<feature type="region of interest" description="Disordered" evidence="1">
    <location>
        <begin position="1"/>
        <end position="46"/>
    </location>
</feature>
<comment type="caution">
    <text evidence="2">The sequence shown here is derived from an EMBL/GenBank/DDBJ whole genome shotgun (WGS) entry which is preliminary data.</text>
</comment>